<feature type="chain" id="PRO_5046565709" evidence="1">
    <location>
        <begin position="19"/>
        <end position="302"/>
    </location>
</feature>
<protein>
    <submittedName>
        <fullName evidence="2">Uncharacterized protein</fullName>
    </submittedName>
</protein>
<keyword evidence="1" id="KW-0732">Signal</keyword>
<evidence type="ECO:0000256" key="1">
    <source>
        <dbReference type="SAM" id="SignalP"/>
    </source>
</evidence>
<reference evidence="2" key="1">
    <citation type="submission" date="2022-11" db="EMBL/GenBank/DDBJ databases">
        <title>Centuries of genome instability and evolution in soft-shell clam transmissible cancer (bioRxiv).</title>
        <authorList>
            <person name="Hart S.F.M."/>
            <person name="Yonemitsu M.A."/>
            <person name="Giersch R.M."/>
            <person name="Beal B.F."/>
            <person name="Arriagada G."/>
            <person name="Davis B.W."/>
            <person name="Ostrander E.A."/>
            <person name="Goff S.P."/>
            <person name="Metzger M.J."/>
        </authorList>
    </citation>
    <scope>NUCLEOTIDE SEQUENCE</scope>
    <source>
        <strain evidence="2">MELC-2E11</strain>
        <tissue evidence="2">Siphon/mantle</tissue>
    </source>
</reference>
<dbReference type="EMBL" id="CP111015">
    <property type="protein sequence ID" value="WAR03747.1"/>
    <property type="molecule type" value="Genomic_DNA"/>
</dbReference>
<keyword evidence="3" id="KW-1185">Reference proteome</keyword>
<name>A0ABY7E4M1_MYAAR</name>
<sequence length="302" mass="32825">MCWNLYIWMLVEARLATSYMELPTAADTSKAASSKATPDNPAKIVSKLWLFMIAMYEDSDAFHLRDVCYGDGGAGHPSSHEVIQSPFPSHGRLHSHDHPHGAHDLLRLLLSPNILQHLLLQPATDQPAHVITCADQPAHVITGTDQAAHVITGTHCTFSQVGDSSESRYILMEGDNVVDAMCPSRNNVVNAMCPLRDNVVDAMCPSRGNVVDAMCPSRNNVVDAMCPSRDNVVDAMCSSRGNVVDAMCPSRGNVVDAMCPSRGNVVDAMCPSSYNVVDAMCTSRDNNMSTHELTDVLLEKKF</sequence>
<accession>A0ABY7E4M1</accession>
<proteinExistence type="predicted"/>
<gene>
    <name evidence="2" type="ORF">MAR_010305</name>
</gene>
<evidence type="ECO:0000313" key="2">
    <source>
        <dbReference type="EMBL" id="WAR03747.1"/>
    </source>
</evidence>
<dbReference type="Proteomes" id="UP001164746">
    <property type="component" value="Chromosome 4"/>
</dbReference>
<organism evidence="2 3">
    <name type="scientific">Mya arenaria</name>
    <name type="common">Soft-shell clam</name>
    <dbReference type="NCBI Taxonomy" id="6604"/>
    <lineage>
        <taxon>Eukaryota</taxon>
        <taxon>Metazoa</taxon>
        <taxon>Spiralia</taxon>
        <taxon>Lophotrochozoa</taxon>
        <taxon>Mollusca</taxon>
        <taxon>Bivalvia</taxon>
        <taxon>Autobranchia</taxon>
        <taxon>Heteroconchia</taxon>
        <taxon>Euheterodonta</taxon>
        <taxon>Imparidentia</taxon>
        <taxon>Neoheterodontei</taxon>
        <taxon>Myida</taxon>
        <taxon>Myoidea</taxon>
        <taxon>Myidae</taxon>
        <taxon>Mya</taxon>
    </lineage>
</organism>
<feature type="signal peptide" evidence="1">
    <location>
        <begin position="1"/>
        <end position="18"/>
    </location>
</feature>
<evidence type="ECO:0000313" key="3">
    <source>
        <dbReference type="Proteomes" id="UP001164746"/>
    </source>
</evidence>